<dbReference type="Proteomes" id="UP000625033">
    <property type="component" value="Unassembled WGS sequence"/>
</dbReference>
<proteinExistence type="predicted"/>
<dbReference type="EMBL" id="JADOTZ010000001">
    <property type="protein sequence ID" value="MBG6084071.1"/>
    <property type="molecule type" value="Genomic_DNA"/>
</dbReference>
<keyword evidence="3" id="KW-1185">Reference proteome</keyword>
<gene>
    <name evidence="2" type="ORF">IW252_000838</name>
</gene>
<accession>A0A931DAY7</accession>
<name>A0A931DAY7_9MICC</name>
<comment type="caution">
    <text evidence="2">The sequence shown here is derived from an EMBL/GenBank/DDBJ whole genome shotgun (WGS) entry which is preliminary data.</text>
</comment>
<protein>
    <submittedName>
        <fullName evidence="2">Uncharacterized protein</fullName>
    </submittedName>
</protein>
<feature type="compositionally biased region" description="Basic and acidic residues" evidence="1">
    <location>
        <begin position="1"/>
        <end position="45"/>
    </location>
</feature>
<sequence>MTDTVERQQGHKFADKDFGSEVLEHEHLEDMQHHSQESSERKEAAAKTGFDAIQPHH</sequence>
<reference evidence="2" key="1">
    <citation type="submission" date="2020-11" db="EMBL/GenBank/DDBJ databases">
        <title>Sequencing the genomes of 1000 actinobacteria strains.</title>
        <authorList>
            <person name="Klenk H.-P."/>
        </authorList>
    </citation>
    <scope>NUCLEOTIDE SEQUENCE</scope>
    <source>
        <strain evidence="2">DSM 26152</strain>
    </source>
</reference>
<dbReference type="AlphaFoldDB" id="A0A931DAY7"/>
<evidence type="ECO:0000256" key="1">
    <source>
        <dbReference type="SAM" id="MobiDB-lite"/>
    </source>
</evidence>
<organism evidence="2 3">
    <name type="scientific">Zhihengliuella flava</name>
    <dbReference type="NCBI Taxonomy" id="1285193"/>
    <lineage>
        <taxon>Bacteria</taxon>
        <taxon>Bacillati</taxon>
        <taxon>Actinomycetota</taxon>
        <taxon>Actinomycetes</taxon>
        <taxon>Micrococcales</taxon>
        <taxon>Micrococcaceae</taxon>
        <taxon>Zhihengliuella</taxon>
    </lineage>
</organism>
<evidence type="ECO:0000313" key="3">
    <source>
        <dbReference type="Proteomes" id="UP000625033"/>
    </source>
</evidence>
<dbReference type="RefSeq" id="WP_196835427.1">
    <property type="nucleotide sequence ID" value="NZ_JADOTZ010000001.1"/>
</dbReference>
<feature type="region of interest" description="Disordered" evidence="1">
    <location>
        <begin position="1"/>
        <end position="57"/>
    </location>
</feature>
<evidence type="ECO:0000313" key="2">
    <source>
        <dbReference type="EMBL" id="MBG6084071.1"/>
    </source>
</evidence>